<organism evidence="1 2">
    <name type="scientific">Ditylenchus dipsaci</name>
    <dbReference type="NCBI Taxonomy" id="166011"/>
    <lineage>
        <taxon>Eukaryota</taxon>
        <taxon>Metazoa</taxon>
        <taxon>Ecdysozoa</taxon>
        <taxon>Nematoda</taxon>
        <taxon>Chromadorea</taxon>
        <taxon>Rhabditida</taxon>
        <taxon>Tylenchina</taxon>
        <taxon>Tylenchomorpha</taxon>
        <taxon>Sphaerularioidea</taxon>
        <taxon>Anguinidae</taxon>
        <taxon>Anguininae</taxon>
        <taxon>Ditylenchus</taxon>
    </lineage>
</organism>
<dbReference type="GO" id="GO:0007266">
    <property type="term" value="P:Rho protein signal transduction"/>
    <property type="evidence" value="ECO:0007669"/>
    <property type="project" value="TreeGrafter"/>
</dbReference>
<dbReference type="GO" id="GO:0050770">
    <property type="term" value="P:regulation of axonogenesis"/>
    <property type="evidence" value="ECO:0007669"/>
    <property type="project" value="TreeGrafter"/>
</dbReference>
<name>A0A915DCE6_9BILA</name>
<dbReference type="GO" id="GO:0005829">
    <property type="term" value="C:cytosol"/>
    <property type="evidence" value="ECO:0007669"/>
    <property type="project" value="TreeGrafter"/>
</dbReference>
<dbReference type="GO" id="GO:0005096">
    <property type="term" value="F:GTPase activator activity"/>
    <property type="evidence" value="ECO:0007669"/>
    <property type="project" value="TreeGrafter"/>
</dbReference>
<dbReference type="Gene3D" id="3.40.50.300">
    <property type="entry name" value="P-loop containing nucleotide triphosphate hydrolases"/>
    <property type="match status" value="1"/>
</dbReference>
<sequence>MCHRSEWRRSGEGVSGVGKSTLCNRLVRPHFVDFHLVHLSYLSQADYSCSRVINNDHWLYWGETVLDSTDYSAAKTTHVRVVEQTVFLDDESFEPLGNHHHSSKLDDGGASYVKRALKTTLESSDKLMYICRDQLGQESDFVCHSLKDGKTGVDVFCVDSDLYRPKGIRLALMSNLTLASIFRGVNRTSNLCISSYRSLYDNPFVTKFKKDEAKVSKDFYKQTTGLTECSLMKVHITVFELPMTRLELVNQEPDVLKLEEKIGMGQLEEVVEQAHYEYQAAQVLLQHKVWEPLAEKPAEEQWRWPIH</sequence>
<proteinExistence type="predicted"/>
<dbReference type="InterPro" id="IPR027417">
    <property type="entry name" value="P-loop_NTPase"/>
</dbReference>
<dbReference type="GO" id="GO:0008361">
    <property type="term" value="P:regulation of cell size"/>
    <property type="evidence" value="ECO:0007669"/>
    <property type="project" value="TreeGrafter"/>
</dbReference>
<keyword evidence="1" id="KW-1185">Reference proteome</keyword>
<evidence type="ECO:0000313" key="2">
    <source>
        <dbReference type="WBParaSite" id="jg18171.1"/>
    </source>
</evidence>
<evidence type="ECO:0000313" key="1">
    <source>
        <dbReference type="Proteomes" id="UP000887574"/>
    </source>
</evidence>
<dbReference type="InterPro" id="IPR051978">
    <property type="entry name" value="Rho-GAP_domain"/>
</dbReference>
<protein>
    <submittedName>
        <fullName evidence="2">NADH dehydrogenase [ubiquinone] 1 alpha subcomplex subunit 5</fullName>
    </submittedName>
</protein>
<dbReference type="Proteomes" id="UP000887574">
    <property type="component" value="Unplaced"/>
</dbReference>
<reference evidence="2" key="1">
    <citation type="submission" date="2022-11" db="UniProtKB">
        <authorList>
            <consortium name="WormBaseParasite"/>
        </authorList>
    </citation>
    <scope>IDENTIFICATION</scope>
</reference>
<dbReference type="AlphaFoldDB" id="A0A915DCE6"/>
<dbReference type="PANTHER" id="PTHR46005">
    <property type="entry name" value="RHO GTPASE-ACTIVATING PROTEIN 190"/>
    <property type="match status" value="1"/>
</dbReference>
<dbReference type="PANTHER" id="PTHR46005:SF4">
    <property type="entry name" value="RHO GTPASE-ACTIVATING PROTEIN 190"/>
    <property type="match status" value="1"/>
</dbReference>
<dbReference type="WBParaSite" id="jg18171.1">
    <property type="protein sequence ID" value="jg18171.1"/>
    <property type="gene ID" value="jg18171"/>
</dbReference>
<accession>A0A915DCE6</accession>